<dbReference type="GO" id="GO:0008137">
    <property type="term" value="F:NADH dehydrogenase (ubiquinone) activity"/>
    <property type="evidence" value="ECO:0007669"/>
    <property type="project" value="InterPro"/>
</dbReference>
<evidence type="ECO:0000256" key="7">
    <source>
        <dbReference type="SAM" id="Phobius"/>
    </source>
</evidence>
<accession>A0A8J7C193</accession>
<dbReference type="NCBIfam" id="NF004499">
    <property type="entry name" value="PRK05846.1-3"/>
    <property type="match status" value="1"/>
</dbReference>
<proteinExistence type="inferred from homology"/>
<dbReference type="PANTHER" id="PTHR43507:SF1">
    <property type="entry name" value="NADH-UBIQUINONE OXIDOREDUCTASE CHAIN 4"/>
    <property type="match status" value="1"/>
</dbReference>
<dbReference type="Proteomes" id="UP000648239">
    <property type="component" value="Unassembled WGS sequence"/>
</dbReference>
<feature type="transmembrane region" description="Helical" evidence="7">
    <location>
        <begin position="143"/>
        <end position="160"/>
    </location>
</feature>
<protein>
    <submittedName>
        <fullName evidence="9">NADH-quinone oxidoreductase subunit M</fullName>
        <ecNumber evidence="9">1.6.5.11</ecNumber>
    </submittedName>
</protein>
<dbReference type="GO" id="GO:0012505">
    <property type="term" value="C:endomembrane system"/>
    <property type="evidence" value="ECO:0007669"/>
    <property type="project" value="UniProtKB-SubCell"/>
</dbReference>
<dbReference type="GO" id="GO:0015990">
    <property type="term" value="P:electron transport coupled proton transport"/>
    <property type="evidence" value="ECO:0007669"/>
    <property type="project" value="TreeGrafter"/>
</dbReference>
<feature type="transmembrane region" description="Helical" evidence="7">
    <location>
        <begin position="315"/>
        <end position="334"/>
    </location>
</feature>
<keyword evidence="4 7" id="KW-1133">Transmembrane helix</keyword>
<dbReference type="PANTHER" id="PTHR43507">
    <property type="entry name" value="NADH-UBIQUINONE OXIDOREDUCTASE CHAIN 4"/>
    <property type="match status" value="1"/>
</dbReference>
<feature type="transmembrane region" description="Helical" evidence="7">
    <location>
        <begin position="424"/>
        <end position="444"/>
    </location>
</feature>
<comment type="similarity">
    <text evidence="2">Belongs to the complex I subunit 4 family.</text>
</comment>
<dbReference type="PRINTS" id="PR01437">
    <property type="entry name" value="NUOXDRDTASE4"/>
</dbReference>
<sequence>MNPFGDQLLNVITFVPLAGALVLLLLPKEKNELVARLATVFAGLGVLVSLPLWFAWQSAPTDGHGFRFVFESNWIPSIGAKYIVGVDGISMLLVLLTTIMGLIAILSSWTAIQTRVKGFYVFMLILQTGMIGVFVSLDMFLFYIFWEVMLVPMYFIIGIWGGKRKLYAAIKFFLYTLFGSVLMLLGIIALYFYHEKVTGMFTFDIRYLQAMGAWSGWFDLQCWIWLAFFLGFAIKVPMFPFHTWLPDAHVEAPTAGSVILAAVLLKMGTYGFVRFSLPMMPEATKHYLPYALTLCVIGIIYGAMVAMVQKDWKKLVAYSSVSHLGFCMIGIFALTADGITGGVLQMLNHGLATGALFLIVGLVYERRHTREISEYGGLWKVMPVFAVLFMIMMLSSIGMPGIPGNGFIGEFTILMGVFALPQKFWAVLAATGIVLGAAYMLWLYQRTMFGELSNEKNKNLKDLNFREIATLVPLVILSFWIGLYPKPFFNILAEPVNKLVAQVEQTWQYPDKVGKLAGDDVLVRLDELEEAMPEEGNEVH</sequence>
<dbReference type="InterPro" id="IPR010227">
    <property type="entry name" value="NADH_Q_OxRdtase_chainM/4"/>
</dbReference>
<dbReference type="AlphaFoldDB" id="A0A8J7C193"/>
<keyword evidence="3 6" id="KW-0812">Transmembrane</keyword>
<evidence type="ECO:0000256" key="4">
    <source>
        <dbReference type="ARBA" id="ARBA00022989"/>
    </source>
</evidence>
<feature type="transmembrane region" description="Helical" evidence="7">
    <location>
        <begin position="172"/>
        <end position="194"/>
    </location>
</feature>
<evidence type="ECO:0000313" key="10">
    <source>
        <dbReference type="Proteomes" id="UP000648239"/>
    </source>
</evidence>
<evidence type="ECO:0000256" key="2">
    <source>
        <dbReference type="ARBA" id="ARBA00009025"/>
    </source>
</evidence>
<dbReference type="Pfam" id="PF00361">
    <property type="entry name" value="Proton_antipo_M"/>
    <property type="match status" value="1"/>
</dbReference>
<feature type="transmembrane region" description="Helical" evidence="7">
    <location>
        <begin position="82"/>
        <end position="106"/>
    </location>
</feature>
<gene>
    <name evidence="9" type="ORF">IFK94_01845</name>
</gene>
<dbReference type="GO" id="GO:0003954">
    <property type="term" value="F:NADH dehydrogenase activity"/>
    <property type="evidence" value="ECO:0007669"/>
    <property type="project" value="TreeGrafter"/>
</dbReference>
<dbReference type="EMBL" id="JACXWD010000003">
    <property type="protein sequence ID" value="MBD3866840.1"/>
    <property type="molecule type" value="Genomic_DNA"/>
</dbReference>
<dbReference type="EC" id="1.6.5.11" evidence="9"/>
<name>A0A8J7C193_9BACT</name>
<dbReference type="InterPro" id="IPR003918">
    <property type="entry name" value="NADH_UbQ_OxRdtase"/>
</dbReference>
<feature type="transmembrane region" description="Helical" evidence="7">
    <location>
        <begin position="7"/>
        <end position="26"/>
    </location>
</feature>
<dbReference type="NCBIfam" id="TIGR01972">
    <property type="entry name" value="NDH_I_M"/>
    <property type="match status" value="1"/>
</dbReference>
<feature type="transmembrane region" description="Helical" evidence="7">
    <location>
        <begin position="255"/>
        <end position="275"/>
    </location>
</feature>
<dbReference type="InterPro" id="IPR001750">
    <property type="entry name" value="ND/Mrp_TM"/>
</dbReference>
<evidence type="ECO:0000259" key="8">
    <source>
        <dbReference type="Pfam" id="PF00361"/>
    </source>
</evidence>
<dbReference type="GO" id="GO:0048039">
    <property type="term" value="F:ubiquinone binding"/>
    <property type="evidence" value="ECO:0007669"/>
    <property type="project" value="TreeGrafter"/>
</dbReference>
<feature type="transmembrane region" description="Helical" evidence="7">
    <location>
        <begin position="214"/>
        <end position="234"/>
    </location>
</feature>
<feature type="transmembrane region" description="Helical" evidence="7">
    <location>
        <begin position="33"/>
        <end position="56"/>
    </location>
</feature>
<organism evidence="9 10">
    <name type="scientific">Candidatus Polarisedimenticola svalbardensis</name>
    <dbReference type="NCBI Taxonomy" id="2886004"/>
    <lineage>
        <taxon>Bacteria</taxon>
        <taxon>Pseudomonadati</taxon>
        <taxon>Acidobacteriota</taxon>
        <taxon>Candidatus Polarisedimenticolia</taxon>
        <taxon>Candidatus Polarisedimenticolales</taxon>
        <taxon>Candidatus Polarisedimenticolaceae</taxon>
        <taxon>Candidatus Polarisedimenticola</taxon>
    </lineage>
</organism>
<evidence type="ECO:0000256" key="1">
    <source>
        <dbReference type="ARBA" id="ARBA00004127"/>
    </source>
</evidence>
<comment type="subcellular location">
    <subcellularLocation>
        <location evidence="1">Endomembrane system</location>
        <topology evidence="1">Multi-pass membrane protein</topology>
    </subcellularLocation>
    <subcellularLocation>
        <location evidence="6">Membrane</location>
        <topology evidence="6">Multi-pass membrane protein</topology>
    </subcellularLocation>
</comment>
<reference evidence="9 10" key="1">
    <citation type="submission" date="2020-08" db="EMBL/GenBank/DDBJ databases">
        <title>Acidobacteriota in marine sediments use diverse sulfur dissimilation pathways.</title>
        <authorList>
            <person name="Wasmund K."/>
        </authorList>
    </citation>
    <scope>NUCLEOTIDE SEQUENCE [LARGE SCALE GENOMIC DNA]</scope>
    <source>
        <strain evidence="9">MAG AM4</strain>
    </source>
</reference>
<feature type="transmembrane region" description="Helical" evidence="7">
    <location>
        <begin position="287"/>
        <end position="308"/>
    </location>
</feature>
<evidence type="ECO:0000256" key="3">
    <source>
        <dbReference type="ARBA" id="ARBA00022692"/>
    </source>
</evidence>
<feature type="domain" description="NADH:quinone oxidoreductase/Mrp antiporter transmembrane" evidence="8">
    <location>
        <begin position="136"/>
        <end position="435"/>
    </location>
</feature>
<feature type="transmembrane region" description="Helical" evidence="7">
    <location>
        <begin position="118"/>
        <end position="137"/>
    </location>
</feature>
<keyword evidence="9" id="KW-0560">Oxidoreductase</keyword>
<dbReference type="GO" id="GO:0042773">
    <property type="term" value="P:ATP synthesis coupled electron transport"/>
    <property type="evidence" value="ECO:0007669"/>
    <property type="project" value="InterPro"/>
</dbReference>
<keyword evidence="5 7" id="KW-0472">Membrane</keyword>
<comment type="caution">
    <text evidence="9">The sequence shown here is derived from an EMBL/GenBank/DDBJ whole genome shotgun (WGS) entry which is preliminary data.</text>
</comment>
<evidence type="ECO:0000256" key="6">
    <source>
        <dbReference type="RuleBase" id="RU000320"/>
    </source>
</evidence>
<dbReference type="GO" id="GO:0016020">
    <property type="term" value="C:membrane"/>
    <property type="evidence" value="ECO:0007669"/>
    <property type="project" value="UniProtKB-SubCell"/>
</dbReference>
<feature type="transmembrane region" description="Helical" evidence="7">
    <location>
        <begin position="346"/>
        <end position="364"/>
    </location>
</feature>
<evidence type="ECO:0000256" key="5">
    <source>
        <dbReference type="ARBA" id="ARBA00023136"/>
    </source>
</evidence>
<feature type="transmembrane region" description="Helical" evidence="7">
    <location>
        <begin position="465"/>
        <end position="483"/>
    </location>
</feature>
<evidence type="ECO:0000313" key="9">
    <source>
        <dbReference type="EMBL" id="MBD3866840.1"/>
    </source>
</evidence>
<feature type="transmembrane region" description="Helical" evidence="7">
    <location>
        <begin position="384"/>
        <end position="404"/>
    </location>
</feature>